<dbReference type="GO" id="GO:0160149">
    <property type="term" value="F:tRNA pseudouridine(65) synthase activity"/>
    <property type="evidence" value="ECO:0007669"/>
    <property type="project" value="UniProtKB-EC"/>
</dbReference>
<dbReference type="Gene3D" id="3.30.2350.10">
    <property type="entry name" value="Pseudouridine synthase"/>
    <property type="match status" value="1"/>
</dbReference>
<dbReference type="PANTHER" id="PTHR21600:SF56">
    <property type="entry name" value="TRNA PSEUDOURIDINE SYNTHASE C"/>
    <property type="match status" value="1"/>
</dbReference>
<dbReference type="Pfam" id="PF00849">
    <property type="entry name" value="PseudoU_synth_2"/>
    <property type="match status" value="1"/>
</dbReference>
<dbReference type="InterPro" id="IPR006145">
    <property type="entry name" value="PsdUridine_synth_RsuA/RluA"/>
</dbReference>
<keyword evidence="12" id="KW-1185">Reference proteome</keyword>
<dbReference type="EC" id="5.4.99.26" evidence="5"/>
<protein>
    <recommendedName>
        <fullName evidence="6">tRNA pseudouridine synthase C</fullName>
        <ecNumber evidence="5">5.4.99.26</ecNumber>
    </recommendedName>
    <alternativeName>
        <fullName evidence="8">tRNA pseudouridine(65) synthase</fullName>
    </alternativeName>
    <alternativeName>
        <fullName evidence="9">tRNA pseudouridylate synthase C</fullName>
    </alternativeName>
    <alternativeName>
        <fullName evidence="7">tRNA-uridine isomerase C</fullName>
    </alternativeName>
</protein>
<dbReference type="Proteomes" id="UP001164472">
    <property type="component" value="Chromosome"/>
</dbReference>
<evidence type="ECO:0000256" key="5">
    <source>
        <dbReference type="ARBA" id="ARBA00038943"/>
    </source>
</evidence>
<organism evidence="11 12">
    <name type="scientific">Alkalimarinus sediminis</name>
    <dbReference type="NCBI Taxonomy" id="1632866"/>
    <lineage>
        <taxon>Bacteria</taxon>
        <taxon>Pseudomonadati</taxon>
        <taxon>Pseudomonadota</taxon>
        <taxon>Gammaproteobacteria</taxon>
        <taxon>Alteromonadales</taxon>
        <taxon>Alteromonadaceae</taxon>
        <taxon>Alkalimarinus</taxon>
    </lineage>
</organism>
<evidence type="ECO:0000256" key="2">
    <source>
        <dbReference type="ARBA" id="ARBA00023235"/>
    </source>
</evidence>
<evidence type="ECO:0000256" key="8">
    <source>
        <dbReference type="ARBA" id="ARBA00041975"/>
    </source>
</evidence>
<dbReference type="EMBL" id="CP101527">
    <property type="protein sequence ID" value="UZW76561.1"/>
    <property type="molecule type" value="Genomic_DNA"/>
</dbReference>
<evidence type="ECO:0000313" key="12">
    <source>
        <dbReference type="Proteomes" id="UP001164472"/>
    </source>
</evidence>
<evidence type="ECO:0000256" key="9">
    <source>
        <dbReference type="ARBA" id="ARBA00043049"/>
    </source>
</evidence>
<evidence type="ECO:0000256" key="3">
    <source>
        <dbReference type="ARBA" id="ARBA00036607"/>
    </source>
</evidence>
<sequence length="254" mass="29303">MEQEKLDIIYIDQYIVAVNKPSGLLVHKSPIDKHETRYAMKILRDQIGQWVYPVHRLDKPTSGILLFALSPEIAKIIGEQFANNLVKKTYLAIVRGHTPLGGIIRHPLKETAMFKHQQKMVEKRAPQDALTLYRRLATTERPYSIDRYPSTRYSLIFAYPKTGRTHQIRKHLKHISHPIIGDAKHGKGNLNRAFSHHHNSHRLLLTAVSMRFLHPVLQTPHSLFAPLQQDFLAAMRSLGWDETCLPSSQYQMEI</sequence>
<accession>A0A9E8HP67</accession>
<dbReference type="PROSITE" id="PS01129">
    <property type="entry name" value="PSI_RLU"/>
    <property type="match status" value="1"/>
</dbReference>
<keyword evidence="2" id="KW-0413">Isomerase</keyword>
<dbReference type="PANTHER" id="PTHR21600">
    <property type="entry name" value="MITOCHONDRIAL RNA PSEUDOURIDINE SYNTHASE"/>
    <property type="match status" value="1"/>
</dbReference>
<feature type="domain" description="Pseudouridine synthase RsuA/RluA-like" evidence="10">
    <location>
        <begin position="15"/>
        <end position="174"/>
    </location>
</feature>
<dbReference type="SUPFAM" id="SSF55120">
    <property type="entry name" value="Pseudouridine synthase"/>
    <property type="match status" value="1"/>
</dbReference>
<dbReference type="KEGG" id="asem:NNL22_08260"/>
<comment type="function">
    <text evidence="4">Responsible for synthesis of pseudouridine from uracil-65 in transfer RNAs.</text>
</comment>
<proteinExistence type="predicted"/>
<dbReference type="GO" id="GO:0008033">
    <property type="term" value="P:tRNA processing"/>
    <property type="evidence" value="ECO:0007669"/>
    <property type="project" value="UniProtKB-KW"/>
</dbReference>
<evidence type="ECO:0000259" key="10">
    <source>
        <dbReference type="Pfam" id="PF00849"/>
    </source>
</evidence>
<dbReference type="RefSeq" id="WP_251812815.1">
    <property type="nucleotide sequence ID" value="NZ_CP101527.1"/>
</dbReference>
<keyword evidence="1" id="KW-0819">tRNA processing</keyword>
<dbReference type="GO" id="GO:0003723">
    <property type="term" value="F:RNA binding"/>
    <property type="evidence" value="ECO:0007669"/>
    <property type="project" value="InterPro"/>
</dbReference>
<comment type="catalytic activity">
    <reaction evidence="3">
        <text>uridine(65) in tRNA = pseudouridine(65) in tRNA</text>
        <dbReference type="Rhea" id="RHEA:42536"/>
        <dbReference type="Rhea" id="RHEA-COMP:10103"/>
        <dbReference type="Rhea" id="RHEA-COMP:10104"/>
        <dbReference type="ChEBI" id="CHEBI:65314"/>
        <dbReference type="ChEBI" id="CHEBI:65315"/>
        <dbReference type="EC" id="5.4.99.26"/>
    </reaction>
</comment>
<evidence type="ECO:0000256" key="1">
    <source>
        <dbReference type="ARBA" id="ARBA00022694"/>
    </source>
</evidence>
<dbReference type="AlphaFoldDB" id="A0A9E8HP67"/>
<evidence type="ECO:0000313" key="11">
    <source>
        <dbReference type="EMBL" id="UZW76561.1"/>
    </source>
</evidence>
<dbReference type="InterPro" id="IPR020103">
    <property type="entry name" value="PsdUridine_synth_cat_dom_sf"/>
</dbReference>
<gene>
    <name evidence="11" type="ORF">NNL22_08260</name>
</gene>
<dbReference type="GO" id="GO:0000455">
    <property type="term" value="P:enzyme-directed rRNA pseudouridine synthesis"/>
    <property type="evidence" value="ECO:0007669"/>
    <property type="project" value="TreeGrafter"/>
</dbReference>
<reference evidence="11" key="1">
    <citation type="submission" date="2022-07" db="EMBL/GenBank/DDBJ databases">
        <title>Alkalimarinus sp. nov., isolated from gut of a Alitta virens.</title>
        <authorList>
            <person name="Yang A.I."/>
            <person name="Shin N.-R."/>
        </authorList>
    </citation>
    <scope>NUCLEOTIDE SEQUENCE</scope>
    <source>
        <strain evidence="11">FA028</strain>
    </source>
</reference>
<evidence type="ECO:0000256" key="4">
    <source>
        <dbReference type="ARBA" id="ARBA00037670"/>
    </source>
</evidence>
<evidence type="ECO:0000256" key="7">
    <source>
        <dbReference type="ARBA" id="ARBA00041803"/>
    </source>
</evidence>
<dbReference type="InterPro" id="IPR006224">
    <property type="entry name" value="PsdUridine_synth_RluA-like_CS"/>
</dbReference>
<evidence type="ECO:0000256" key="6">
    <source>
        <dbReference type="ARBA" id="ARBA00040675"/>
    </source>
</evidence>
<dbReference type="InterPro" id="IPR050188">
    <property type="entry name" value="RluA_PseudoU_synthase"/>
</dbReference>
<name>A0A9E8HP67_9ALTE</name>